<feature type="transmembrane region" description="Helical" evidence="12">
    <location>
        <begin position="3336"/>
        <end position="3359"/>
    </location>
</feature>
<comment type="subcellular location">
    <subcellularLocation>
        <location evidence="1">Membrane</location>
    </subcellularLocation>
</comment>
<evidence type="ECO:0000259" key="15">
    <source>
        <dbReference type="PROSITE" id="PS50041"/>
    </source>
</evidence>
<evidence type="ECO:0000256" key="10">
    <source>
        <dbReference type="ARBA" id="ARBA00023170"/>
    </source>
</evidence>
<feature type="non-terminal residue" evidence="19">
    <location>
        <position position="1"/>
    </location>
</feature>
<dbReference type="Gene3D" id="2.60.120.200">
    <property type="match status" value="9"/>
</dbReference>
<dbReference type="PROSITE" id="PS50068">
    <property type="entry name" value="LDLRA_2"/>
    <property type="match status" value="2"/>
</dbReference>
<feature type="disulfide bond" evidence="11">
    <location>
        <begin position="1719"/>
        <end position="1737"/>
    </location>
</feature>
<feature type="domain" description="MAM" evidence="16">
    <location>
        <begin position="340"/>
        <end position="498"/>
    </location>
</feature>
<feature type="domain" description="MAM" evidence="16">
    <location>
        <begin position="177"/>
        <end position="340"/>
    </location>
</feature>
<dbReference type="PROSITE" id="PS00018">
    <property type="entry name" value="EF_HAND_1"/>
    <property type="match status" value="1"/>
</dbReference>
<dbReference type="SMART" id="SM01381">
    <property type="entry name" value="7TM_GPCR_Srsx"/>
    <property type="match status" value="1"/>
</dbReference>
<comment type="caution">
    <text evidence="11">Lacks conserved residue(s) required for the propagation of feature annotation.</text>
</comment>
<dbReference type="SUPFAM" id="SSF49899">
    <property type="entry name" value="Concanavalin A-like lectins/glucanases"/>
    <property type="match status" value="9"/>
</dbReference>
<feature type="disulfide bond" evidence="11">
    <location>
        <begin position="1712"/>
        <end position="1724"/>
    </location>
</feature>
<feature type="transmembrane region" description="Helical" evidence="12">
    <location>
        <begin position="3169"/>
        <end position="3187"/>
    </location>
</feature>
<dbReference type="Gene3D" id="1.10.510.10">
    <property type="entry name" value="Transferase(Phosphotransferase) domain 1"/>
    <property type="match status" value="1"/>
</dbReference>
<evidence type="ECO:0000256" key="1">
    <source>
        <dbReference type="ARBA" id="ARBA00004370"/>
    </source>
</evidence>
<dbReference type="InterPro" id="IPR003591">
    <property type="entry name" value="Leu-rich_rpt_typical-subtyp"/>
</dbReference>
<dbReference type="InterPro" id="IPR036055">
    <property type="entry name" value="LDL_receptor-like_sf"/>
</dbReference>
<dbReference type="SMART" id="SM00137">
    <property type="entry name" value="MAM"/>
    <property type="match status" value="5"/>
</dbReference>
<dbReference type="PROSITE" id="PS50060">
    <property type="entry name" value="MAM_2"/>
    <property type="match status" value="6"/>
</dbReference>
<dbReference type="PRINTS" id="PR00020">
    <property type="entry name" value="MAMDOMAIN"/>
</dbReference>
<proteinExistence type="predicted"/>
<feature type="domain" description="C-type lectin" evidence="15">
    <location>
        <begin position="1057"/>
        <end position="1120"/>
    </location>
</feature>
<feature type="transmembrane region" description="Helical" evidence="12">
    <location>
        <begin position="3083"/>
        <end position="3103"/>
    </location>
</feature>
<dbReference type="Pfam" id="PF00059">
    <property type="entry name" value="Lectin_C"/>
    <property type="match status" value="1"/>
</dbReference>
<dbReference type="CDD" id="cd15137">
    <property type="entry name" value="7tmA_Relaxin_R"/>
    <property type="match status" value="1"/>
</dbReference>
<keyword evidence="4" id="KW-0479">Metal-binding</keyword>
<dbReference type="InterPro" id="IPR001611">
    <property type="entry name" value="Leu-rich_rpt"/>
</dbReference>
<evidence type="ECO:0000259" key="16">
    <source>
        <dbReference type="PROSITE" id="PS50060"/>
    </source>
</evidence>
<keyword evidence="8 12" id="KW-0472">Membrane</keyword>
<feature type="domain" description="G-protein coupled receptors family 1 profile" evidence="17">
    <location>
        <begin position="3093"/>
        <end position="3357"/>
    </location>
</feature>
<dbReference type="CDD" id="cd00041">
    <property type="entry name" value="CUB"/>
    <property type="match status" value="1"/>
</dbReference>
<evidence type="ECO:0000256" key="11">
    <source>
        <dbReference type="PROSITE-ProRule" id="PRU00124"/>
    </source>
</evidence>
<feature type="disulfide bond" evidence="11">
    <location>
        <begin position="1731"/>
        <end position="1746"/>
    </location>
</feature>
<dbReference type="PANTHER" id="PTHR23282:SF101">
    <property type="entry name" value="MAM DOMAIN-CONTAINING PROTEIN"/>
    <property type="match status" value="1"/>
</dbReference>
<dbReference type="InterPro" id="IPR001304">
    <property type="entry name" value="C-type_lectin-like"/>
</dbReference>
<dbReference type="InterPro" id="IPR006585">
    <property type="entry name" value="FTP1"/>
</dbReference>
<dbReference type="CDD" id="cd00037">
    <property type="entry name" value="CLECT"/>
    <property type="match status" value="1"/>
</dbReference>
<feature type="domain" description="MAM" evidence="16">
    <location>
        <begin position="1552"/>
        <end position="1701"/>
    </location>
</feature>
<feature type="domain" description="CUB" evidence="13">
    <location>
        <begin position="2680"/>
        <end position="2792"/>
    </location>
</feature>
<evidence type="ECO:0000256" key="4">
    <source>
        <dbReference type="ARBA" id="ARBA00022723"/>
    </source>
</evidence>
<dbReference type="PROSITE" id="PS51450">
    <property type="entry name" value="LRR"/>
    <property type="match status" value="3"/>
</dbReference>
<dbReference type="SUPFAM" id="SSF57424">
    <property type="entry name" value="LDL receptor-like module"/>
    <property type="match status" value="1"/>
</dbReference>
<feature type="transmembrane region" description="Helical" evidence="12">
    <location>
        <begin position="3303"/>
        <end position="3324"/>
    </location>
</feature>
<dbReference type="PANTHER" id="PTHR23282">
    <property type="entry name" value="APICAL ENDOSOMAL GLYCOPROTEIN PRECURSOR"/>
    <property type="match status" value="1"/>
</dbReference>
<keyword evidence="9 11" id="KW-1015">Disulfide bond</keyword>
<dbReference type="InterPro" id="IPR037524">
    <property type="entry name" value="PA14/GLEYA"/>
</dbReference>
<dbReference type="Gene3D" id="2.60.120.260">
    <property type="entry name" value="Galactose-binding domain-like"/>
    <property type="match status" value="1"/>
</dbReference>
<dbReference type="PROSITE" id="PS00740">
    <property type="entry name" value="MAM_1"/>
    <property type="match status" value="1"/>
</dbReference>
<dbReference type="InterPro" id="IPR002172">
    <property type="entry name" value="LDrepeatLR_classA_rpt"/>
</dbReference>
<protein>
    <recommendedName>
        <fullName evidence="21">MAM and LDL-receptor class A domain-containing protein 1</fullName>
    </recommendedName>
</protein>
<feature type="domain" description="Protein kinase" evidence="14">
    <location>
        <begin position="3445"/>
        <end position="3698"/>
    </location>
</feature>
<dbReference type="InterPro" id="IPR032675">
    <property type="entry name" value="LRR_dom_sf"/>
</dbReference>
<dbReference type="Gene3D" id="2.60.120.290">
    <property type="entry name" value="Spermadhesin, CUB domain"/>
    <property type="match status" value="1"/>
</dbReference>
<dbReference type="InterPro" id="IPR017452">
    <property type="entry name" value="GPCR_Rhodpsn_7TM"/>
</dbReference>
<evidence type="ECO:0000259" key="14">
    <source>
        <dbReference type="PROSITE" id="PS50011"/>
    </source>
</evidence>
<feature type="transmembrane region" description="Helical" evidence="12">
    <location>
        <begin position="3115"/>
        <end position="3135"/>
    </location>
</feature>
<dbReference type="InterPro" id="IPR008979">
    <property type="entry name" value="Galactose-bd-like_sf"/>
</dbReference>
<keyword evidence="2" id="KW-0433">Leucine-rich repeat</keyword>
<feature type="domain" description="PA14" evidence="18">
    <location>
        <begin position="1260"/>
        <end position="1431"/>
    </location>
</feature>
<keyword evidence="20" id="KW-1185">Reference proteome</keyword>
<evidence type="ECO:0000256" key="12">
    <source>
        <dbReference type="SAM" id="Phobius"/>
    </source>
</evidence>
<feature type="disulfide bond" evidence="11">
    <location>
        <begin position="1748"/>
        <end position="1760"/>
    </location>
</feature>
<dbReference type="Gene3D" id="3.10.100.10">
    <property type="entry name" value="Mannose-Binding Protein A, subunit A"/>
    <property type="match status" value="2"/>
</dbReference>
<keyword evidence="10" id="KW-0675">Receptor</keyword>
<evidence type="ECO:0000313" key="19">
    <source>
        <dbReference type="EMBL" id="CAH3021181.1"/>
    </source>
</evidence>
<dbReference type="SMART" id="SM00607">
    <property type="entry name" value="FTP"/>
    <property type="match status" value="1"/>
</dbReference>
<dbReference type="PROSITE" id="PS50041">
    <property type="entry name" value="C_TYPE_LECTIN_2"/>
    <property type="match status" value="2"/>
</dbReference>
<feature type="domain" description="C-type lectin" evidence="15">
    <location>
        <begin position="644"/>
        <end position="762"/>
    </location>
</feature>
<dbReference type="SUPFAM" id="SSF56436">
    <property type="entry name" value="C-type lectin-like"/>
    <property type="match status" value="2"/>
</dbReference>
<evidence type="ECO:0000256" key="8">
    <source>
        <dbReference type="ARBA" id="ARBA00023136"/>
    </source>
</evidence>
<keyword evidence="3 12" id="KW-0812">Transmembrane</keyword>
<dbReference type="SUPFAM" id="SSF49854">
    <property type="entry name" value="Spermadhesin, CUB domain"/>
    <property type="match status" value="1"/>
</dbReference>
<dbReference type="InterPro" id="IPR035914">
    <property type="entry name" value="Sperma_CUB_dom_sf"/>
</dbReference>
<evidence type="ECO:0000256" key="9">
    <source>
        <dbReference type="ARBA" id="ARBA00023157"/>
    </source>
</evidence>
<dbReference type="InterPro" id="IPR013320">
    <property type="entry name" value="ConA-like_dom_sf"/>
</dbReference>
<feature type="transmembrane region" description="Helical" evidence="12">
    <location>
        <begin position="3257"/>
        <end position="3282"/>
    </location>
</feature>
<dbReference type="PRINTS" id="PR00237">
    <property type="entry name" value="GPCRRHODOPSN"/>
</dbReference>
<dbReference type="CDD" id="cd00112">
    <property type="entry name" value="LDLa"/>
    <property type="match status" value="2"/>
</dbReference>
<dbReference type="EMBL" id="CALNXI010000172">
    <property type="protein sequence ID" value="CAH3021181.1"/>
    <property type="molecule type" value="Genomic_DNA"/>
</dbReference>
<evidence type="ECO:0000256" key="6">
    <source>
        <dbReference type="ARBA" id="ARBA00022837"/>
    </source>
</evidence>
<dbReference type="Pfam" id="PF13855">
    <property type="entry name" value="LRR_8"/>
    <property type="match status" value="2"/>
</dbReference>
<dbReference type="SMART" id="SM00365">
    <property type="entry name" value="LRR_SD22"/>
    <property type="match status" value="5"/>
</dbReference>
<dbReference type="InterPro" id="IPR000276">
    <property type="entry name" value="GPCR_Rhodpsn"/>
</dbReference>
<dbReference type="InterPro" id="IPR011009">
    <property type="entry name" value="Kinase-like_dom_sf"/>
</dbReference>
<dbReference type="Gene3D" id="1.20.1070.10">
    <property type="entry name" value="Rhodopsin 7-helix transmembrane proteins"/>
    <property type="match status" value="1"/>
</dbReference>
<evidence type="ECO:0000256" key="3">
    <source>
        <dbReference type="ARBA" id="ARBA00022692"/>
    </source>
</evidence>
<sequence length="3698" mass="419247">LSLLGNCDFDHNSLCSWRNEKILDHFDWQIRKGPTPSYYTGPTNDNSGNGSYIHIETSFPRKYNERAWLLSPWIRGAKRMTFFYSMYGDTIESLSVLVRSRVNGSASRVWSRYGNLKTSNWTEGCIAFNYSGNYQVIIEGTAGLSYTGDIAVDDISFSSNVTCGTGMKLLYPQMFGANCSFDKSFCGWRKVAWDTQFHWSIRKTGTPSYKTGPRSDHTGGGNYIYIEASSPRRPNDKARLLSPLLQSPKCLHFFYHMYGSHIGTLDVSLYPKKVPGKDWDSELFTLWNVSGRQGNRWLKAGVDIVYNGEFQVVLTAIVGLGYQGDIAVDDVSFTDGLCDGDCNFDKHWCSWKASANFSFKWTRRYGKTPSLDTGPSRDHTTGNGQYIYIETSAPRKAGDTARLVSPLMRGPQCMTFYYHMYGDTMSCIVIYIKRQHSNKLKPLWIKSENRGDLWIRGQISINESSVYQVSHICIFICTSYLGDAALDDFSFQKGTCNQPGKTTYHVSSYEGKVYRISSQPYGHSLYSEEFRFTLKHPLGNPNEVAHVIYSGESRGHSFIESNLDLSNQENFPIAVVTLSDEHNERHKTKVYSIKRHRYGTMLSLDDHKNVDCCSKDVIFSFRAYNVSRTGNLSTSNCSPGWYKSGHACFLFYFRYSTSWISARSFCHKQDADLAVVSDARMLKQLVNQRKEMTLDDRELFLGLSGRLNWVWSDGTNILETNRFWGPGEPSGDGKCGSFLNAISWDSAWRGFGWRWNDQHCTRVRQGFICEEPLAVPHPSALFTLSGVNGTMDISPHRGTSAISHDIMFATGPYGNENGSFFFKGNNNSYVELKNTGNLDTRFSIGVFAWVYLNNTSGLIFKYEKNNYYGCSMKVLASNLGVSVRYTNRKGTKSYVLYEKNILRANVWNFVGTSYDYHTRLATVFVNNSTVIKRVISTKMDLATQYDVRIGATRRQTAYFRGRISCLQIYDQALSRDQIMKIKTNCNETELTSCSSSFFPFRGGCYSINTNFPRCTVLRDPITLFHQVPPCDRFYRSLPDSKRKSSNELYSSGFGLLLFFGLQTKDDWVWIDNTPFNKSLWKLGYPTGGHGIQSCAVMSAGSSNKIIKSVDCRSAKYFLCQKQYVSSLSHESIVLSSSVSLPHHTSLAIDGSYSTCFRSNKETNPWWRVTFERPLYVESIEIIDNVDCCPRDHGMISITVSANEGDFDTTCVVSTEYGKALKYKLQCSPPALGTYVRFTLIGENVTLVLCHVVVRTLEHADDAKGVLREGWYNVNYNSKKAPTMRDNPAFKPPAQSRITLSDFDAPINVADKYIQRLTSYLQVPESGNYTFYLSCDDVCELWKHDVSEKGIEEVKEKLEKTLAKQPIITLKRITGHNKWDKYAEQLSRPIYLDKCRLYRMEAFMREESSQDHISIGMRIPSGRYEGPIPRRRLFWTKPGTRRLEVTFLDNETSLPAFVGSELLISGFYKFCCDGVYCPDCPMGLNISTLQQNVTVTPALNMSCTNTPFTAPFKTEKQPGNFTIKITYAFANNSEQLVNEKVLGHVLLEAVVVNKCSFQSGFCDWKNIADFDHKWKLSTDLYTLMNYTGYFAYIDGAYKAQLKSPLLPWKPFHRTVGLCLRFKYLMKTHFKSSLRIFLKEAKQEKPVLVWQLSGYHGEDWSLAQVVWLGADTTQIIFEGEGFLPQKLNIAIDNITVTTEICSLRPYFAKPDFKCSDNQFRCTNGECVKKNLLCDGDYACKDRSDEENCACPTNMFQCKGGGCLQATALCDDTKQDGCDGEDEINCRNPCSDYQCLDGSCIPWKSTCSKTSFCRDNTNMLSICGSGKCHLNDLACSSKTSIGNKLCRSFRGHCNFQNGLCGLRPDKNDAIQWTVGSGQTPTESTGPSHDHTSFNKKGSYIYIEASQRKPGERARLLSSWMEPNETICLQFWYHMHGSDIGNLSVYLKTNQSERLVWRLSGENGNRWRFGQTALNSPNYYKFVLEGTVGGGSKGDIAVDDLIVLDGNCETILKQGSPDCHFEESMCEWEAQEGWVLDPILVGLEKWGGYISLASVTATLSSPIINSHDYEWKCFRFRYLIGSKHVHHFDIHFLSVIIRSVTSNQTMQLFFDDKVTNELHYVQISIPSNYSNAQIDFVAGKDSLLSFDLVIAIDGVSFSKEPCEPIPWKPENDHSCGNFDFEKGTLEGWIAHGAAFSHQPTFGDNIRARTSGYNKTSSGHQGSWWIGTYENRSKADIPAGEVQGNTPTGSLLSSLIRITGPETNFLLGGGCGSKTVVYLVLDGIARQFNDKIKCKEQMIRVTSRVFKDFIGRVGRIVLFDYDKGGHLNFDDFRGDFVCLDEPPCDITKNWCGWRSLRGWKRISHRDLEQQGSQESRADDNADSTNERVVEVIDLDIIEYKVASEQNESTVLGFYHDKSTFRIHFYKIIREIELDVADGSWHHLCVTWERKNRLLSVYKNGQRKYLSNEYRAGARNRGIEGGGTMTIGFRSPYQNISAVLGKLSGFNLWSYQIKAEEILRMSQGCGNEAGDVKAWETVGKGLTKEVEVKRNRSCRDRKDDRIVLDSNTTLLNQTAILVSQKYNRSRDWHTKCLKFRYMLRGPGKKSLTIYQQTGNYREVPIWIWKTRTGNNWVYGQVPLSAVSAFQVFIKGKVEKKEAFVALSGLYVKEDPSIHCQHLPQLAKQACSETLFNTSGYFFSPFFPGFYLDDSYCTWHITVPEQNIIRLTFHEFRLNDHPTCEDCFVEIFDGSDDTAPSIGRFCGYSYPPILSSSSNHFSVVLRCQGKPFIARFKASYFSVAAYDDNGLSCLRQQGCPSSCKCDEFGEGQSTGKRIMVTGEDLLTVPTDLPSNTGAVFFQKNRISQLREKDFTNLHHLEYIDLSYNILLRLDGDSFQNVTSIKTLRLNSNFLRSLPAKGFARIPSIRVLDLGRNLLRKTMKETFYGLSSLEILSLRSNQIEKMEYGVFTNKSNLTHLYLQENKITTLPDGLFESLSKLTLLDLSNNQLTTVSRKTFRGLISLEYLYLDKNKLTEVSPEAFSELRNMKYLKLDRFILCCYAKKSISGVDCDSPVDEFSSCDDLMKNNTLQICIWILGILAFVGNLLVIIWRAIDKEENRTHSFLLTNLAFADLFMGVYLLTIAVMDLRWRGEYFKHDVKWRSGLGCQITGALSMLSSEVSVLILTIITLDRLVCIVFPFKFKRLTYKAAVLICIGVWVFGFVISLIPISGINYFIDENGNFGFYSRSAVCLPLQLSAARPAGWEYSVVFFVGLNSISFIFILIAYISMFWTVKRVSRAVRSSNLKKESAMAKRLVFIIMTDFCCWMPIIIINILSLTGNFYDPNKIAYVWIAVFVLPLNSSLNPILYTFSTKRAKRSLNRRRKNVTNLVLKSVQNRRSQGRKQTTDWLKTYDDLTLVSNVVTGSSPLSLPRASEVLERNCKQVHAKLRLIEEVDILQDDTAGKSSTGFALAWCEEESTLSMVLLKYFAKESKEDWSREVDIAKSLSFCDQPHASLLRYRWHSKARDQSIEHGKKKINALCPRSLLICYEFVSSSTLEDFLCDKGTVLNFDGVCAVATDVIIAIERLEDHGILHNNVTTRNILIGPCTRLPPIRAVLGGFSQVSKANEPGAYTNWTVEEHGSHGNDLEQFGQLLATLLGHCHGSSEYTQLHEIMNLCFQENLDGTIRASYIRELLEEAWLNFGVWDTAL</sequence>
<dbReference type="Pfam" id="PF22633">
    <property type="entry name" value="F5_F8_type_C_2"/>
    <property type="match status" value="1"/>
</dbReference>
<evidence type="ECO:0008006" key="21">
    <source>
        <dbReference type="Google" id="ProtNLM"/>
    </source>
</evidence>
<dbReference type="SUPFAM" id="SSF56112">
    <property type="entry name" value="Protein kinase-like (PK-like)"/>
    <property type="match status" value="1"/>
</dbReference>
<dbReference type="InterPro" id="IPR051560">
    <property type="entry name" value="MAM_domain-containing"/>
</dbReference>
<dbReference type="InterPro" id="IPR016186">
    <property type="entry name" value="C-type_lectin-like/link_sf"/>
</dbReference>
<name>A0ABN8LX03_9CNID</name>
<feature type="transmembrane region" description="Helical" evidence="12">
    <location>
        <begin position="3199"/>
        <end position="3225"/>
    </location>
</feature>
<keyword evidence="5" id="KW-0677">Repeat</keyword>
<keyword evidence="6" id="KW-0106">Calcium</keyword>
<dbReference type="PROSITE" id="PS50262">
    <property type="entry name" value="G_PROTEIN_RECEP_F1_2"/>
    <property type="match status" value="1"/>
</dbReference>
<dbReference type="SUPFAM" id="SSF81321">
    <property type="entry name" value="Family A G protein-coupled receptor-like"/>
    <property type="match status" value="1"/>
</dbReference>
<dbReference type="SUPFAM" id="SSF49785">
    <property type="entry name" value="Galactose-binding domain-like"/>
    <property type="match status" value="1"/>
</dbReference>
<dbReference type="SMART" id="SM00192">
    <property type="entry name" value="LDLa"/>
    <property type="match status" value="2"/>
</dbReference>
<dbReference type="PROSITE" id="PS50011">
    <property type="entry name" value="PROTEIN_KINASE_DOM"/>
    <property type="match status" value="1"/>
</dbReference>
<dbReference type="Pfam" id="PF00629">
    <property type="entry name" value="MAM"/>
    <property type="match status" value="6"/>
</dbReference>
<dbReference type="Proteomes" id="UP001159427">
    <property type="component" value="Unassembled WGS sequence"/>
</dbReference>
<dbReference type="SUPFAM" id="SSF52058">
    <property type="entry name" value="L domain-like"/>
    <property type="match status" value="1"/>
</dbReference>
<evidence type="ECO:0000256" key="7">
    <source>
        <dbReference type="ARBA" id="ARBA00022989"/>
    </source>
</evidence>
<feature type="domain" description="MAM" evidence="16">
    <location>
        <begin position="2519"/>
        <end position="2671"/>
    </location>
</feature>
<accession>A0ABN8LX03</accession>
<dbReference type="Pfam" id="PF00431">
    <property type="entry name" value="CUB"/>
    <property type="match status" value="1"/>
</dbReference>
<dbReference type="Gene3D" id="4.10.400.10">
    <property type="entry name" value="Low-density Lipoprotein Receptor"/>
    <property type="match status" value="1"/>
</dbReference>
<feature type="domain" description="MAM" evidence="16">
    <location>
        <begin position="5"/>
        <end position="165"/>
    </location>
</feature>
<dbReference type="InterPro" id="IPR016187">
    <property type="entry name" value="CTDL_fold"/>
</dbReference>
<evidence type="ECO:0000313" key="20">
    <source>
        <dbReference type="Proteomes" id="UP001159427"/>
    </source>
</evidence>
<dbReference type="SMART" id="SM00034">
    <property type="entry name" value="CLECT"/>
    <property type="match status" value="2"/>
</dbReference>
<evidence type="ECO:0000256" key="5">
    <source>
        <dbReference type="ARBA" id="ARBA00022737"/>
    </source>
</evidence>
<dbReference type="CDD" id="cd06263">
    <property type="entry name" value="MAM"/>
    <property type="match status" value="5"/>
</dbReference>
<dbReference type="InterPro" id="IPR000859">
    <property type="entry name" value="CUB_dom"/>
</dbReference>
<comment type="caution">
    <text evidence="19">The sequence shown here is derived from an EMBL/GenBank/DDBJ whole genome shotgun (WGS) entry which is preliminary data.</text>
</comment>
<evidence type="ECO:0000256" key="2">
    <source>
        <dbReference type="ARBA" id="ARBA00022614"/>
    </source>
</evidence>
<dbReference type="Gene3D" id="3.80.10.10">
    <property type="entry name" value="Ribonuclease Inhibitor"/>
    <property type="match status" value="2"/>
</dbReference>
<dbReference type="PROSITE" id="PS51820">
    <property type="entry name" value="PA14"/>
    <property type="match status" value="1"/>
</dbReference>
<dbReference type="SMART" id="SM00042">
    <property type="entry name" value="CUB"/>
    <property type="match status" value="1"/>
</dbReference>
<reference evidence="19 20" key="1">
    <citation type="submission" date="2022-05" db="EMBL/GenBank/DDBJ databases">
        <authorList>
            <consortium name="Genoscope - CEA"/>
            <person name="William W."/>
        </authorList>
    </citation>
    <scope>NUCLEOTIDE SEQUENCE [LARGE SCALE GENOMIC DNA]</scope>
</reference>
<dbReference type="Pfam" id="PF13385">
    <property type="entry name" value="Laminin_G_3"/>
    <property type="match status" value="1"/>
</dbReference>
<feature type="domain" description="MAM" evidence="16">
    <location>
        <begin position="1848"/>
        <end position="2006"/>
    </location>
</feature>
<dbReference type="PROSITE" id="PS01180">
    <property type="entry name" value="CUB"/>
    <property type="match status" value="1"/>
</dbReference>
<dbReference type="InterPro" id="IPR000719">
    <property type="entry name" value="Prot_kinase_dom"/>
</dbReference>
<evidence type="ECO:0000259" key="17">
    <source>
        <dbReference type="PROSITE" id="PS50262"/>
    </source>
</evidence>
<keyword evidence="7 12" id="KW-1133">Transmembrane helix</keyword>
<gene>
    <name evidence="19" type="ORF">PEVE_00010264</name>
</gene>
<dbReference type="Pfam" id="PF00001">
    <property type="entry name" value="7tm_1"/>
    <property type="match status" value="1"/>
</dbReference>
<dbReference type="InterPro" id="IPR018247">
    <property type="entry name" value="EF_Hand_1_Ca_BS"/>
</dbReference>
<evidence type="ECO:0000259" key="13">
    <source>
        <dbReference type="PROSITE" id="PS01180"/>
    </source>
</evidence>
<dbReference type="InterPro" id="IPR000998">
    <property type="entry name" value="MAM_dom"/>
</dbReference>
<evidence type="ECO:0000259" key="18">
    <source>
        <dbReference type="PROSITE" id="PS51820"/>
    </source>
</evidence>
<dbReference type="SMART" id="SM00369">
    <property type="entry name" value="LRR_TYP"/>
    <property type="match status" value="7"/>
</dbReference>
<dbReference type="Pfam" id="PF00057">
    <property type="entry name" value="Ldl_recept_a"/>
    <property type="match status" value="1"/>
</dbReference>
<organism evidence="19 20">
    <name type="scientific">Porites evermanni</name>
    <dbReference type="NCBI Taxonomy" id="104178"/>
    <lineage>
        <taxon>Eukaryota</taxon>
        <taxon>Metazoa</taxon>
        <taxon>Cnidaria</taxon>
        <taxon>Anthozoa</taxon>
        <taxon>Hexacorallia</taxon>
        <taxon>Scleractinia</taxon>
        <taxon>Fungiina</taxon>
        <taxon>Poritidae</taxon>
        <taxon>Porites</taxon>
    </lineage>
</organism>